<evidence type="ECO:0000313" key="12">
    <source>
        <dbReference type="Proteomes" id="UP001516400"/>
    </source>
</evidence>
<accession>A0ABD2MUF9</accession>
<evidence type="ECO:0000256" key="7">
    <source>
        <dbReference type="ARBA" id="ARBA00023136"/>
    </source>
</evidence>
<evidence type="ECO:0000256" key="6">
    <source>
        <dbReference type="ARBA" id="ARBA00022989"/>
    </source>
</evidence>
<name>A0ABD2MUF9_9CUCU</name>
<evidence type="ECO:0000256" key="9">
    <source>
        <dbReference type="ARBA" id="ARBA00023224"/>
    </source>
</evidence>
<feature type="transmembrane region" description="Helical" evidence="10">
    <location>
        <begin position="12"/>
        <end position="37"/>
    </location>
</feature>
<dbReference type="EMBL" id="JABFTP020000021">
    <property type="protein sequence ID" value="KAL3270039.1"/>
    <property type="molecule type" value="Genomic_DNA"/>
</dbReference>
<comment type="similarity">
    <text evidence="10">Belongs to the insect chemoreceptor superfamily. Heteromeric odorant receptor channel (TC 1.A.69) family.</text>
</comment>
<evidence type="ECO:0000256" key="10">
    <source>
        <dbReference type="RuleBase" id="RU351113"/>
    </source>
</evidence>
<evidence type="ECO:0000256" key="8">
    <source>
        <dbReference type="ARBA" id="ARBA00023170"/>
    </source>
</evidence>
<keyword evidence="4 10" id="KW-0812">Transmembrane</keyword>
<evidence type="ECO:0000313" key="11">
    <source>
        <dbReference type="EMBL" id="KAL3270039.1"/>
    </source>
</evidence>
<feature type="transmembrane region" description="Helical" evidence="10">
    <location>
        <begin position="62"/>
        <end position="87"/>
    </location>
</feature>
<dbReference type="PANTHER" id="PTHR21137">
    <property type="entry name" value="ODORANT RECEPTOR"/>
    <property type="match status" value="1"/>
</dbReference>
<reference evidence="11 12" key="1">
    <citation type="journal article" date="2021" name="BMC Biol.">
        <title>Horizontally acquired antibacterial genes associated with adaptive radiation of ladybird beetles.</title>
        <authorList>
            <person name="Li H.S."/>
            <person name="Tang X.F."/>
            <person name="Huang Y.H."/>
            <person name="Xu Z.Y."/>
            <person name="Chen M.L."/>
            <person name="Du X.Y."/>
            <person name="Qiu B.Y."/>
            <person name="Chen P.T."/>
            <person name="Zhang W."/>
            <person name="Slipinski A."/>
            <person name="Escalona H.E."/>
            <person name="Waterhouse R.M."/>
            <person name="Zwick A."/>
            <person name="Pang H."/>
        </authorList>
    </citation>
    <scope>NUCLEOTIDE SEQUENCE [LARGE SCALE GENOMIC DNA]</scope>
    <source>
        <strain evidence="11">SYSU2018</strain>
    </source>
</reference>
<evidence type="ECO:0000256" key="2">
    <source>
        <dbReference type="ARBA" id="ARBA00022475"/>
    </source>
</evidence>
<dbReference type="PANTHER" id="PTHR21137:SF35">
    <property type="entry name" value="ODORANT RECEPTOR 19A-RELATED"/>
    <property type="match status" value="1"/>
</dbReference>
<dbReference type="GO" id="GO:0005886">
    <property type="term" value="C:plasma membrane"/>
    <property type="evidence" value="ECO:0007669"/>
    <property type="project" value="UniProtKB-SubCell"/>
</dbReference>
<organism evidence="11 12">
    <name type="scientific">Cryptolaemus montrouzieri</name>
    <dbReference type="NCBI Taxonomy" id="559131"/>
    <lineage>
        <taxon>Eukaryota</taxon>
        <taxon>Metazoa</taxon>
        <taxon>Ecdysozoa</taxon>
        <taxon>Arthropoda</taxon>
        <taxon>Hexapoda</taxon>
        <taxon>Insecta</taxon>
        <taxon>Pterygota</taxon>
        <taxon>Neoptera</taxon>
        <taxon>Endopterygota</taxon>
        <taxon>Coleoptera</taxon>
        <taxon>Polyphaga</taxon>
        <taxon>Cucujiformia</taxon>
        <taxon>Coccinelloidea</taxon>
        <taxon>Coccinellidae</taxon>
        <taxon>Scymninae</taxon>
        <taxon>Scymnini</taxon>
        <taxon>Cryptolaemus</taxon>
    </lineage>
</organism>
<keyword evidence="5 10" id="KW-0552">Olfaction</keyword>
<gene>
    <name evidence="11" type="ORF">HHI36_009095</name>
</gene>
<dbReference type="AlphaFoldDB" id="A0ABD2MUF9"/>
<comment type="caution">
    <text evidence="11">The sequence shown here is derived from an EMBL/GenBank/DDBJ whole genome shotgun (WGS) entry which is preliminary data.</text>
</comment>
<feature type="transmembrane region" description="Helical" evidence="10">
    <location>
        <begin position="245"/>
        <end position="268"/>
    </location>
</feature>
<keyword evidence="12" id="KW-1185">Reference proteome</keyword>
<sequence>MLGKRKYAVVMRFMLIVKLVTCLNILLSVVASFGFILSPDYFNRKTYLAVWIIKTFPEYSKYMLFVVSLTSFPVAIVLAGSPIAWAYAGTQGWCQLMVLNEAVEIICVTKCTPKNLRRDSKIYQEVVKEKLILCIFIHQMFTSENRILEIGMDLLEKNWENTAMDKEIPYKNFRINFQESVEKISLLREKSCVMQKGWFDNEIKDAQKEMDKLYKTFKFTNGETDFDNYRRQPNKNQGSSLGDEYMMYLGILCFALAGGISSTIYVFVGQLVKDESEKLHYLLLQVPWYYMNIENRRMYLLFLRKSENPLTLSSSLVVIDFLLLVRIVKALYSMAALLARFVSSSAPMNTN</sequence>
<dbReference type="Pfam" id="PF02949">
    <property type="entry name" value="7tm_6"/>
    <property type="match status" value="1"/>
</dbReference>
<comment type="subcellular location">
    <subcellularLocation>
        <location evidence="1 10">Cell membrane</location>
        <topology evidence="1 10">Multi-pass membrane protein</topology>
    </subcellularLocation>
</comment>
<evidence type="ECO:0000256" key="4">
    <source>
        <dbReference type="ARBA" id="ARBA00022692"/>
    </source>
</evidence>
<dbReference type="GO" id="GO:0007608">
    <property type="term" value="P:sensory perception of smell"/>
    <property type="evidence" value="ECO:0007669"/>
    <property type="project" value="UniProtKB-KW"/>
</dbReference>
<dbReference type="Proteomes" id="UP001516400">
    <property type="component" value="Unassembled WGS sequence"/>
</dbReference>
<evidence type="ECO:0000256" key="3">
    <source>
        <dbReference type="ARBA" id="ARBA00022606"/>
    </source>
</evidence>
<keyword evidence="8 10" id="KW-0675">Receptor</keyword>
<proteinExistence type="inferred from homology"/>
<comment type="caution">
    <text evidence="10">Lacks conserved residue(s) required for the propagation of feature annotation.</text>
</comment>
<dbReference type="InterPro" id="IPR004117">
    <property type="entry name" value="7tm6_olfct_rcpt"/>
</dbReference>
<protein>
    <recommendedName>
        <fullName evidence="10">Odorant receptor</fullName>
    </recommendedName>
</protein>
<keyword evidence="2" id="KW-1003">Cell membrane</keyword>
<evidence type="ECO:0000256" key="5">
    <source>
        <dbReference type="ARBA" id="ARBA00022725"/>
    </source>
</evidence>
<keyword evidence="3 10" id="KW-0716">Sensory transduction</keyword>
<dbReference type="GO" id="GO:0007165">
    <property type="term" value="P:signal transduction"/>
    <property type="evidence" value="ECO:0007669"/>
    <property type="project" value="UniProtKB-KW"/>
</dbReference>
<keyword evidence="7 10" id="KW-0472">Membrane</keyword>
<evidence type="ECO:0000256" key="1">
    <source>
        <dbReference type="ARBA" id="ARBA00004651"/>
    </source>
</evidence>
<keyword evidence="9 10" id="KW-0807">Transducer</keyword>
<keyword evidence="6 10" id="KW-1133">Transmembrane helix</keyword>